<name>A0ABP9R6P7_9PSEU</name>
<keyword evidence="2" id="KW-0479">Metal-binding</keyword>
<comment type="similarity">
    <text evidence="1 2">Belongs to the polypeptide deformylase family.</text>
</comment>
<dbReference type="Pfam" id="PF01327">
    <property type="entry name" value="Pep_deformylase"/>
    <property type="match status" value="1"/>
</dbReference>
<sequence>MVVRNTVQVGDPLLRAHCAEIADPGAPEVRAMAEDLRDTLSDWVDRTGYGRGIAAPQIGHSVRLVHARLGEDPVLVNPVITARGEPAWEPWETCLSLSVGLFGRVPRSAWVEVSYLTPDGSARRLRAEGDLAHLLQHEIDHLDRVLTVDRMRRDTMCTRGEFEGRHRADSPYRS</sequence>
<dbReference type="RefSeq" id="WP_185065189.1">
    <property type="nucleotide sequence ID" value="NZ_BAABJP010000051.1"/>
</dbReference>
<gene>
    <name evidence="2" type="primary">def</name>
    <name evidence="3" type="ORF">GCM10023321_72230</name>
</gene>
<dbReference type="HAMAP" id="MF_00163">
    <property type="entry name" value="Pep_deformylase"/>
    <property type="match status" value="1"/>
</dbReference>
<comment type="function">
    <text evidence="2">Removes the formyl group from the N-terminal Met of newly synthesized proteins. Requires at least a dipeptide for an efficient rate of reaction. N-terminal L-methionine is a prerequisite for activity but the enzyme has broad specificity at other positions.</text>
</comment>
<feature type="active site" evidence="2">
    <location>
        <position position="138"/>
    </location>
</feature>
<dbReference type="PIRSF" id="PIRSF004749">
    <property type="entry name" value="Pep_def"/>
    <property type="match status" value="1"/>
</dbReference>
<comment type="catalytic activity">
    <reaction evidence="2">
        <text>N-terminal N-formyl-L-methionyl-[peptide] + H2O = N-terminal L-methionyl-[peptide] + formate</text>
        <dbReference type="Rhea" id="RHEA:24420"/>
        <dbReference type="Rhea" id="RHEA-COMP:10639"/>
        <dbReference type="Rhea" id="RHEA-COMP:10640"/>
        <dbReference type="ChEBI" id="CHEBI:15377"/>
        <dbReference type="ChEBI" id="CHEBI:15740"/>
        <dbReference type="ChEBI" id="CHEBI:49298"/>
        <dbReference type="ChEBI" id="CHEBI:64731"/>
        <dbReference type="EC" id="3.5.1.88"/>
    </reaction>
</comment>
<dbReference type="EC" id="3.5.1.88" evidence="2"/>
<evidence type="ECO:0000256" key="2">
    <source>
        <dbReference type="HAMAP-Rule" id="MF_00163"/>
    </source>
</evidence>
<accession>A0ABP9R6P7</accession>
<dbReference type="PANTHER" id="PTHR10458:SF22">
    <property type="entry name" value="PEPTIDE DEFORMYLASE"/>
    <property type="match status" value="1"/>
</dbReference>
<dbReference type="InterPro" id="IPR023635">
    <property type="entry name" value="Peptide_deformylase"/>
</dbReference>
<feature type="binding site" evidence="2">
    <location>
        <position position="141"/>
    </location>
    <ligand>
        <name>Fe cation</name>
        <dbReference type="ChEBI" id="CHEBI:24875"/>
    </ligand>
</feature>
<dbReference type="Proteomes" id="UP001428817">
    <property type="component" value="Unassembled WGS sequence"/>
</dbReference>
<feature type="binding site" evidence="2">
    <location>
        <position position="137"/>
    </location>
    <ligand>
        <name>Fe cation</name>
        <dbReference type="ChEBI" id="CHEBI:24875"/>
    </ligand>
</feature>
<protein>
    <recommendedName>
        <fullName evidence="2">Peptide deformylase</fullName>
        <shortName evidence="2">PDF</shortName>
        <ecNumber evidence="2">3.5.1.88</ecNumber>
    </recommendedName>
    <alternativeName>
        <fullName evidence="2">Polypeptide deformylase</fullName>
    </alternativeName>
</protein>
<dbReference type="PANTHER" id="PTHR10458">
    <property type="entry name" value="PEPTIDE DEFORMYLASE"/>
    <property type="match status" value="1"/>
</dbReference>
<evidence type="ECO:0000256" key="1">
    <source>
        <dbReference type="ARBA" id="ARBA00010759"/>
    </source>
</evidence>
<keyword evidence="2" id="KW-0378">Hydrolase</keyword>
<dbReference type="SUPFAM" id="SSF56420">
    <property type="entry name" value="Peptide deformylase"/>
    <property type="match status" value="1"/>
</dbReference>
<evidence type="ECO:0000313" key="3">
    <source>
        <dbReference type="EMBL" id="GAA5172426.1"/>
    </source>
</evidence>
<reference evidence="4" key="1">
    <citation type="journal article" date="2019" name="Int. J. Syst. Evol. Microbiol.">
        <title>The Global Catalogue of Microorganisms (GCM) 10K type strain sequencing project: providing services to taxonomists for standard genome sequencing and annotation.</title>
        <authorList>
            <consortium name="The Broad Institute Genomics Platform"/>
            <consortium name="The Broad Institute Genome Sequencing Center for Infectious Disease"/>
            <person name="Wu L."/>
            <person name="Ma J."/>
        </authorList>
    </citation>
    <scope>NUCLEOTIDE SEQUENCE [LARGE SCALE GENOMIC DNA]</scope>
    <source>
        <strain evidence="4">JCM 18303</strain>
    </source>
</reference>
<keyword evidence="2" id="KW-0648">Protein biosynthesis</keyword>
<comment type="caution">
    <text evidence="3">The sequence shown here is derived from an EMBL/GenBank/DDBJ whole genome shotgun (WGS) entry which is preliminary data.</text>
</comment>
<evidence type="ECO:0000313" key="4">
    <source>
        <dbReference type="Proteomes" id="UP001428817"/>
    </source>
</evidence>
<proteinExistence type="inferred from homology"/>
<dbReference type="PRINTS" id="PR01576">
    <property type="entry name" value="PDEFORMYLASE"/>
</dbReference>
<feature type="binding site" evidence="2">
    <location>
        <position position="94"/>
    </location>
    <ligand>
        <name>Fe cation</name>
        <dbReference type="ChEBI" id="CHEBI:24875"/>
    </ligand>
</feature>
<keyword evidence="2" id="KW-0408">Iron</keyword>
<dbReference type="CDD" id="cd00487">
    <property type="entry name" value="Pep_deformylase"/>
    <property type="match status" value="1"/>
</dbReference>
<dbReference type="Gene3D" id="3.90.45.10">
    <property type="entry name" value="Peptide deformylase"/>
    <property type="match status" value="1"/>
</dbReference>
<keyword evidence="4" id="KW-1185">Reference proteome</keyword>
<organism evidence="3 4">
    <name type="scientific">Pseudonocardia eucalypti</name>
    <dbReference type="NCBI Taxonomy" id="648755"/>
    <lineage>
        <taxon>Bacteria</taxon>
        <taxon>Bacillati</taxon>
        <taxon>Actinomycetota</taxon>
        <taxon>Actinomycetes</taxon>
        <taxon>Pseudonocardiales</taxon>
        <taxon>Pseudonocardiaceae</taxon>
        <taxon>Pseudonocardia</taxon>
    </lineage>
</organism>
<dbReference type="EMBL" id="BAABJP010000051">
    <property type="protein sequence ID" value="GAA5172426.1"/>
    <property type="molecule type" value="Genomic_DNA"/>
</dbReference>
<dbReference type="InterPro" id="IPR036821">
    <property type="entry name" value="Peptide_deformylase_sf"/>
</dbReference>
<comment type="cofactor">
    <cofactor evidence="2">
        <name>Fe(2+)</name>
        <dbReference type="ChEBI" id="CHEBI:29033"/>
    </cofactor>
    <text evidence="2">Binds 1 Fe(2+) ion.</text>
</comment>